<feature type="binding site" evidence="10">
    <location>
        <position position="123"/>
    </location>
    <ligand>
        <name>L-histidine</name>
        <dbReference type="ChEBI" id="CHEBI:57595"/>
    </ligand>
</feature>
<sequence length="391" mass="41368">MTAPKDKMAGVQYARLALLPDGFRDTLAPAAEHEASVVRALVDVFQTYGYARVSPPLVEYEDSLIAGPGAAKTKAMFRLMDPDTQRVMAIRTDMTVQASRLAATRLADAPRPLRLAYAGSCLRVKGSQIRPARQFFQAGFELIGSASLEAEIEALVLAVESLHAVGINELTVDLTLAPIIGVLAEQFKLEGDARDAAVSALDAKDIGALDQFAGAVHETFAGLISAAGTAAHALPRLEALSLKGHAGKLTARLARLVDAIQTRLPDVGVTVDPCETHGFEYKTGIGFALFSRSARGELGRGGRYLVSAPDGTTEEAVGFSVYLDVLMAALPAPARADLVYVPYEAGHAAAAKLRAEGWRAIQGLTEEADPLKEARRLGCTHVLAGDKVVSV</sequence>
<keyword evidence="13" id="KW-1185">Reference proteome</keyword>
<comment type="subunit">
    <text evidence="5">Homodimer.</text>
</comment>
<evidence type="ECO:0000256" key="1">
    <source>
        <dbReference type="ARBA" id="ARBA00004496"/>
    </source>
</evidence>
<evidence type="ECO:0000259" key="11">
    <source>
        <dbReference type="PROSITE" id="PS50862"/>
    </source>
</evidence>
<gene>
    <name evidence="9" type="primary">hisZ</name>
    <name evidence="12" type="ORF">PH603_14625</name>
</gene>
<dbReference type="InterPro" id="IPR006195">
    <property type="entry name" value="aa-tRNA-synth_II"/>
</dbReference>
<evidence type="ECO:0000256" key="5">
    <source>
        <dbReference type="ARBA" id="ARBA00011738"/>
    </source>
</evidence>
<dbReference type="GO" id="GO:0000105">
    <property type="term" value="P:L-histidine biosynthetic process"/>
    <property type="evidence" value="ECO:0007669"/>
    <property type="project" value="UniProtKB-UniRule"/>
</dbReference>
<dbReference type="GO" id="GO:0016757">
    <property type="term" value="F:glycosyltransferase activity"/>
    <property type="evidence" value="ECO:0007669"/>
    <property type="project" value="UniProtKB-KW"/>
</dbReference>
<dbReference type="Pfam" id="PF13393">
    <property type="entry name" value="tRNA-synt_His"/>
    <property type="match status" value="1"/>
</dbReference>
<comment type="similarity">
    <text evidence="3 9">Belongs to the class-II aminoacyl-tRNA synthetase family. HisZ subfamily.</text>
</comment>
<evidence type="ECO:0000256" key="4">
    <source>
        <dbReference type="ARBA" id="ARBA00011496"/>
    </source>
</evidence>
<keyword evidence="9" id="KW-0368">Histidine biosynthesis</keyword>
<dbReference type="AlphaFoldDB" id="A0AAE9XMN0"/>
<dbReference type="GO" id="GO:0006427">
    <property type="term" value="P:histidyl-tRNA aminoacylation"/>
    <property type="evidence" value="ECO:0007669"/>
    <property type="project" value="TreeGrafter"/>
</dbReference>
<comment type="pathway">
    <text evidence="2 9">Amino-acid biosynthesis; L-histidine biosynthesis; L-histidine from 5-phospho-alpha-D-ribose 1-diphosphate: step 1/9.</text>
</comment>
<name>A0AAE9XMN0_9PROT</name>
<keyword evidence="7 9" id="KW-0963">Cytoplasm</keyword>
<feature type="binding site" evidence="10">
    <location>
        <begin position="93"/>
        <end position="95"/>
    </location>
    <ligand>
        <name>L-histidine</name>
        <dbReference type="ChEBI" id="CHEBI:57595"/>
    </ligand>
</feature>
<comment type="subcellular location">
    <subcellularLocation>
        <location evidence="1 9">Cytoplasm</location>
    </subcellularLocation>
</comment>
<dbReference type="EMBL" id="CP116805">
    <property type="protein sequence ID" value="WCL53772.1"/>
    <property type="molecule type" value="Genomic_DNA"/>
</dbReference>
<dbReference type="Proteomes" id="UP001217500">
    <property type="component" value="Chromosome"/>
</dbReference>
<evidence type="ECO:0000256" key="3">
    <source>
        <dbReference type="ARBA" id="ARBA00005539"/>
    </source>
</evidence>
<dbReference type="PIRSF" id="PIRSF001549">
    <property type="entry name" value="His-tRNA_synth"/>
    <property type="match status" value="1"/>
</dbReference>
<evidence type="ECO:0000256" key="10">
    <source>
        <dbReference type="PIRSR" id="PIRSR001549-1"/>
    </source>
</evidence>
<proteinExistence type="inferred from homology"/>
<evidence type="ECO:0000256" key="8">
    <source>
        <dbReference type="ARBA" id="ARBA00025246"/>
    </source>
</evidence>
<protein>
    <recommendedName>
        <fullName evidence="6 9">ATP phosphoribosyltransferase regulatory subunit</fullName>
    </recommendedName>
</protein>
<keyword evidence="9" id="KW-0028">Amino-acid biosynthesis</keyword>
<comment type="function">
    <text evidence="8 9">Required for the first step of histidine biosynthesis. May allow the feedback regulation of ATP phosphoribosyltransferase activity by histidine.</text>
</comment>
<dbReference type="InterPro" id="IPR004517">
    <property type="entry name" value="HisZ"/>
</dbReference>
<dbReference type="GO" id="GO:0004821">
    <property type="term" value="F:histidine-tRNA ligase activity"/>
    <property type="evidence" value="ECO:0007669"/>
    <property type="project" value="TreeGrafter"/>
</dbReference>
<keyword evidence="12" id="KW-0328">Glycosyltransferase</keyword>
<dbReference type="InterPro" id="IPR045864">
    <property type="entry name" value="aa-tRNA-synth_II/BPL/LPL"/>
</dbReference>
<reference evidence="12" key="1">
    <citation type="submission" date="2023-01" db="EMBL/GenBank/DDBJ databases">
        <title>The genome sequence of Kordiimonadaceae bacterium 6D33.</title>
        <authorList>
            <person name="Liu Y."/>
        </authorList>
    </citation>
    <scope>NUCLEOTIDE SEQUENCE</scope>
    <source>
        <strain evidence="12">6D33</strain>
    </source>
</reference>
<comment type="miscellaneous">
    <text evidence="9">This function is generally fulfilled by the C-terminal part of HisG, which is missing in some bacteria such as this one.</text>
</comment>
<dbReference type="PANTHER" id="PTHR43707">
    <property type="entry name" value="HISTIDYL-TRNA SYNTHETASE"/>
    <property type="match status" value="1"/>
</dbReference>
<accession>A0AAE9XMN0</accession>
<dbReference type="InterPro" id="IPR041715">
    <property type="entry name" value="HisRS-like_core"/>
</dbReference>
<evidence type="ECO:0000256" key="7">
    <source>
        <dbReference type="ARBA" id="ARBA00022490"/>
    </source>
</evidence>
<comment type="subunit">
    <text evidence="4 9">Heteromultimer composed of HisG and HisZ subunits.</text>
</comment>
<feature type="binding site" evidence="10">
    <location>
        <position position="141"/>
    </location>
    <ligand>
        <name>L-histidine</name>
        <dbReference type="ChEBI" id="CHEBI:57595"/>
    </ligand>
</feature>
<evidence type="ECO:0000256" key="6">
    <source>
        <dbReference type="ARBA" id="ARBA00020397"/>
    </source>
</evidence>
<dbReference type="Gene3D" id="3.30.930.10">
    <property type="entry name" value="Bira Bifunctional Protein, Domain 2"/>
    <property type="match status" value="1"/>
</dbReference>
<dbReference type="PANTHER" id="PTHR43707:SF1">
    <property type="entry name" value="HISTIDINE--TRNA LIGASE, MITOCHONDRIAL-RELATED"/>
    <property type="match status" value="1"/>
</dbReference>
<evidence type="ECO:0000256" key="2">
    <source>
        <dbReference type="ARBA" id="ARBA00004667"/>
    </source>
</evidence>
<dbReference type="PROSITE" id="PS50862">
    <property type="entry name" value="AA_TRNA_LIGASE_II"/>
    <property type="match status" value="1"/>
</dbReference>
<dbReference type="KEGG" id="gso:PH603_14625"/>
<feature type="domain" description="Aminoacyl-transfer RNA synthetases class-II family profile" evidence="11">
    <location>
        <begin position="37"/>
        <end position="342"/>
    </location>
</feature>
<dbReference type="InterPro" id="IPR004516">
    <property type="entry name" value="HisRS/HisZ"/>
</dbReference>
<feature type="binding site" evidence="10">
    <location>
        <position position="137"/>
    </location>
    <ligand>
        <name>L-histidine</name>
        <dbReference type="ChEBI" id="CHEBI:57595"/>
    </ligand>
</feature>
<evidence type="ECO:0000313" key="13">
    <source>
        <dbReference type="Proteomes" id="UP001217500"/>
    </source>
</evidence>
<dbReference type="RefSeq" id="WP_289503360.1">
    <property type="nucleotide sequence ID" value="NZ_CP116805.1"/>
</dbReference>
<dbReference type="GO" id="GO:0005737">
    <property type="term" value="C:cytoplasm"/>
    <property type="evidence" value="ECO:0007669"/>
    <property type="project" value="UniProtKB-SubCell"/>
</dbReference>
<evidence type="ECO:0000256" key="9">
    <source>
        <dbReference type="HAMAP-Rule" id="MF_00125"/>
    </source>
</evidence>
<keyword evidence="12" id="KW-0808">Transferase</keyword>
<dbReference type="SUPFAM" id="SSF55681">
    <property type="entry name" value="Class II aaRS and biotin synthetases"/>
    <property type="match status" value="1"/>
</dbReference>
<organism evidence="12 13">
    <name type="scientific">Gimibacter soli</name>
    <dbReference type="NCBI Taxonomy" id="3024400"/>
    <lineage>
        <taxon>Bacteria</taxon>
        <taxon>Pseudomonadati</taxon>
        <taxon>Pseudomonadota</taxon>
        <taxon>Alphaproteobacteria</taxon>
        <taxon>Kordiimonadales</taxon>
        <taxon>Temperatibacteraceae</taxon>
        <taxon>Gimibacter</taxon>
    </lineage>
</organism>
<evidence type="ECO:0000313" key="12">
    <source>
        <dbReference type="EMBL" id="WCL53772.1"/>
    </source>
</evidence>
<dbReference type="HAMAP" id="MF_00125">
    <property type="entry name" value="HisZ"/>
    <property type="match status" value="1"/>
</dbReference>